<protein>
    <submittedName>
        <fullName evidence="1">Uncharacterized protein</fullName>
    </submittedName>
</protein>
<dbReference type="OrthoDB" id="3669272at2759"/>
<dbReference type="EMBL" id="ML976004">
    <property type="protein sequence ID" value="KAF1946358.1"/>
    <property type="molecule type" value="Genomic_DNA"/>
</dbReference>
<sequence>MVVMSPTLATLGMYTGWYQNKTSSERVIITIDDIFVRVGYLNTPTGSIEKSFVLALNGPAFRVGGDTKEGTSKIAELQAIGNLQPGDDMVVFDIKSGEIDGLELGSLS</sequence>
<name>A0A6A5T2A8_9PLEO</name>
<dbReference type="Proteomes" id="UP000800038">
    <property type="component" value="Unassembled WGS sequence"/>
</dbReference>
<accession>A0A6A5T2A8</accession>
<gene>
    <name evidence="1" type="ORF">EJ02DRAFT_508875</name>
</gene>
<evidence type="ECO:0000313" key="2">
    <source>
        <dbReference type="Proteomes" id="UP000800038"/>
    </source>
</evidence>
<proteinExistence type="predicted"/>
<evidence type="ECO:0000313" key="1">
    <source>
        <dbReference type="EMBL" id="KAF1946358.1"/>
    </source>
</evidence>
<organism evidence="1 2">
    <name type="scientific">Clathrospora elynae</name>
    <dbReference type="NCBI Taxonomy" id="706981"/>
    <lineage>
        <taxon>Eukaryota</taxon>
        <taxon>Fungi</taxon>
        <taxon>Dikarya</taxon>
        <taxon>Ascomycota</taxon>
        <taxon>Pezizomycotina</taxon>
        <taxon>Dothideomycetes</taxon>
        <taxon>Pleosporomycetidae</taxon>
        <taxon>Pleosporales</taxon>
        <taxon>Diademaceae</taxon>
        <taxon>Clathrospora</taxon>
    </lineage>
</organism>
<keyword evidence="2" id="KW-1185">Reference proteome</keyword>
<reference evidence="1" key="1">
    <citation type="journal article" date="2020" name="Stud. Mycol.">
        <title>101 Dothideomycetes genomes: a test case for predicting lifestyles and emergence of pathogens.</title>
        <authorList>
            <person name="Haridas S."/>
            <person name="Albert R."/>
            <person name="Binder M."/>
            <person name="Bloem J."/>
            <person name="Labutti K."/>
            <person name="Salamov A."/>
            <person name="Andreopoulos B."/>
            <person name="Baker S."/>
            <person name="Barry K."/>
            <person name="Bills G."/>
            <person name="Bluhm B."/>
            <person name="Cannon C."/>
            <person name="Castanera R."/>
            <person name="Culley D."/>
            <person name="Daum C."/>
            <person name="Ezra D."/>
            <person name="Gonzalez J."/>
            <person name="Henrissat B."/>
            <person name="Kuo A."/>
            <person name="Liang C."/>
            <person name="Lipzen A."/>
            <person name="Lutzoni F."/>
            <person name="Magnuson J."/>
            <person name="Mondo S."/>
            <person name="Nolan M."/>
            <person name="Ohm R."/>
            <person name="Pangilinan J."/>
            <person name="Park H.-J."/>
            <person name="Ramirez L."/>
            <person name="Alfaro M."/>
            <person name="Sun H."/>
            <person name="Tritt A."/>
            <person name="Yoshinaga Y."/>
            <person name="Zwiers L.-H."/>
            <person name="Turgeon B."/>
            <person name="Goodwin S."/>
            <person name="Spatafora J."/>
            <person name="Crous P."/>
            <person name="Grigoriev I."/>
        </authorList>
    </citation>
    <scope>NUCLEOTIDE SEQUENCE</scope>
    <source>
        <strain evidence="1">CBS 161.51</strain>
    </source>
</reference>
<dbReference type="AlphaFoldDB" id="A0A6A5T2A8"/>